<dbReference type="PANTHER" id="PTHR16029:SF11">
    <property type="entry name" value="CENTROSOMAL PROTEIN OF 192 KDA"/>
    <property type="match status" value="1"/>
</dbReference>
<feature type="region of interest" description="Disordered" evidence="1">
    <location>
        <begin position="904"/>
        <end position="944"/>
    </location>
</feature>
<dbReference type="Pfam" id="PF22067">
    <property type="entry name" value="Cep192_D3"/>
    <property type="match status" value="1"/>
</dbReference>
<sequence>MDSEIFDEALAEDGLYTSIGNESQFQRSAPLAASTVSRDRPSKRPIISDNKESFLDNDVSYRSTTFTADDEDKPKQNPSFRNEISRRQEESSLGILKMDELDVSGDMGDMAKKYSYKVTSANEMGLGAQGSSQEWQERSSSKQDQPFAMSQEINTVKKMEGPKQKAKDTFGGIRQSLFSNMPLGEESEVNQSVYEVELEEEDLNRLDDDFGDFGGLQESSDDESPKKQKSQKQHVDLQLESKYMAPAFLDEIDDGDEGITDEEVLPYLSKVSLFDDTGENGQDGSPNHELDMVQGTRQEAAGEDSGHEDNGLRPGLEGVSAQDIEGQLPMDQRQSAEGDVVESPVPGDGGGGGDGSSGSDSDDGIQQSLTEQARILRNRFRMFHPIDPAPVQQDHQGQRVRPMGDDLLTEMNIDRFDNRDDLESNNWGLESRFFAPSASHQSDDTQNSQNVGTHLQSLFLATMSPNNLESPTPSNHTENEGSVDLSSPGSPASSGTHEAASPDLGGKPGTSPSNEEQTSPYYDKDIDKTLKLDDLIDNDTRDEPQSHGPRVLQSLGARPKETNTDFNASAFMSSSNLDLTKISPSELSKFFLSLPKEQDPEDLVKAYLKTTNHPPQKSRGKSSKVEHKEASQGQRNTETELWFENVVKKNSTTKTSPRSKLPVFKGSNVNKTAEKKQISKKLEICENSLPEKIPHDVAGDLPQSLDSQDMSRNQSATKFQTHSNPPNSVNLVHNSTNVDAQTEHDSGRNSGSSNAVDSNSEWSSPTVHRGNSNSSEMLQSVRSSRRKLEADRKSSTDTSASSDSQKWGQYKTRDSGVESLSEAESSKQSWYVRANQAIAKSNELQAEAQKELALRVKTDSYENLEHALEQVSERETPPADGQATPIDFAGAGTVSLPQRFQMVSPAGNRSQPDPMQVHSPPVLLRPERSESVEQQTDTNNKRNAIKDNLNTEHNVHASNLLQGPKPESRIFGSNDGHHNRNQDVRTTDHVNSELALQMGRHQDDYSKSHSGSSGRKIKLTGSIQGATAVPTLAGEMDNRTGHVRQDKAARTVQASVGRVAMAGHHIPDGTEYSLPSDYSHVDHRGMLRDDLIGISNIGLAESRGFDAIMGKHHKVNQKEVRQTGPLDSIRGFGQTGRFVPSMSHDPDSLFSSRRVQYEPQEQVPRKMAQNITSESTISMTFANSFDEVSPETIIGDDSSTTNEGWVHPYMTVNSSVSLSDDSSDRSGPISPSRSSVNHSRPTVNRNAGPNLTGVITESSNTLEATSQANIFKVPQAPISSFRHNLLPSHPRPTTKPVLLSRDSLLHTDFAQEYLKRDAFAEYRPQPVVRPRPKSLPGDVSHHEAETPRDQPKQPQPTYDTQNHVPYERQISHLSQPPYEMQNQVPYERQISHLSQHSHLDFTAMSISHAPPTYHSTPFNGYTAKDEEGIRITILTPFSDATGLSVRSPTAEENLSTQQSDDTRRGQARQSLCPIEVPGTLNFSEVCCVGISTRAYLEVKNPTGRWLECFLSVGNLSLDGQTISSEYFPFEMRRKVIIEPNSVEIINVVFIPKLPGAYVAQVKIVTQSFLKKHQVELKAIPVEVIFQAIAETPKIQVVSETGELINFGHMSWGSCRMKTIELRNIGRASVPLRLAISSSKAWHCFSFSEKDLRTSDISIISRSSRPQSPALLKTIINLCLPGIDNQKPKYHEVCIYCKPPEKHCDRAMAQLPPEEFTARVDVEVDIPSSRLPVLKSLKLLATVGVAKLHIPKDLQVVELKTLQNQPASKPIKLKNAGNIDLQVSQSVFEHQDLISVMPALVTIGPGKEEEVVVTLKPKAESVESFKTHLLLYLEPDGPLYEIQLLGEVALKTRSSAPQLLSDKQSLVFGGVALGSYLQKQLHLLNQDEHALTLKVSIRSDCLDFQLQNTTSNQMGLASQEIVVEPGQKVPVHVIYAPSSTRTATGKLAIKPQSGSFKYSVPLSGYGGVAQLRLQNVETSLRQDHYWISMGQLTDGRCIKKHCVIQNNGSRPASVQIASFMDKKCRTPLPAGRVYASPVEKFQLKEKEVKTLSIVLMPTEREVCMCLNHEEVVAVMEFSYRDIVDSGQSASLSKITLSLVGAASLTAPLYSTPQVSERSKTKNREILLPQPPPQQQQQRGPEQRVLSSAKPPELPSNIGVHDVSVVPSKGPHRSDDSAARSLERFTQEKDTWIVQPDQLVLYSPAYGKVSSTSVCISSGAEVMQKRNLLPISDSIYIKCGGQYK</sequence>
<evidence type="ECO:0008006" key="9">
    <source>
        <dbReference type="Google" id="ProtNLM"/>
    </source>
</evidence>
<feature type="compositionally biased region" description="Polar residues" evidence="1">
    <location>
        <begin position="1229"/>
        <end position="1253"/>
    </location>
</feature>
<dbReference type="Gene3D" id="2.60.40.10">
    <property type="entry name" value="Immunoglobulins"/>
    <property type="match status" value="2"/>
</dbReference>
<organism evidence="7 8">
    <name type="scientific">Sinanodonta woodiana</name>
    <name type="common">Chinese pond mussel</name>
    <name type="synonym">Anodonta woodiana</name>
    <dbReference type="NCBI Taxonomy" id="1069815"/>
    <lineage>
        <taxon>Eukaryota</taxon>
        <taxon>Metazoa</taxon>
        <taxon>Spiralia</taxon>
        <taxon>Lophotrochozoa</taxon>
        <taxon>Mollusca</taxon>
        <taxon>Bivalvia</taxon>
        <taxon>Autobranchia</taxon>
        <taxon>Heteroconchia</taxon>
        <taxon>Palaeoheterodonta</taxon>
        <taxon>Unionida</taxon>
        <taxon>Unionoidea</taxon>
        <taxon>Unionidae</taxon>
        <taxon>Unioninae</taxon>
        <taxon>Sinanodonta</taxon>
    </lineage>
</organism>
<evidence type="ECO:0000313" key="8">
    <source>
        <dbReference type="Proteomes" id="UP001634394"/>
    </source>
</evidence>
<feature type="compositionally biased region" description="Polar residues" evidence="1">
    <location>
        <begin position="704"/>
        <end position="740"/>
    </location>
</feature>
<feature type="compositionally biased region" description="Polar residues" evidence="1">
    <location>
        <begin position="484"/>
        <end position="496"/>
    </location>
</feature>
<dbReference type="InterPro" id="IPR054091">
    <property type="entry name" value="Cep192-like_D5"/>
</dbReference>
<proteinExistence type="predicted"/>
<feature type="compositionally biased region" description="Basic and acidic residues" evidence="1">
    <location>
        <begin position="975"/>
        <end position="984"/>
    </location>
</feature>
<dbReference type="InterPro" id="IPR054090">
    <property type="entry name" value="Cep192_Spd-2-like_dom"/>
</dbReference>
<dbReference type="InterPro" id="IPR054085">
    <property type="entry name" value="Cep192-like_D1"/>
</dbReference>
<evidence type="ECO:0000259" key="4">
    <source>
        <dbReference type="Pfam" id="PF22067"/>
    </source>
</evidence>
<feature type="compositionally biased region" description="Basic and acidic residues" evidence="1">
    <location>
        <begin position="786"/>
        <end position="795"/>
    </location>
</feature>
<feature type="compositionally biased region" description="Gly residues" evidence="1">
    <location>
        <begin position="347"/>
        <end position="356"/>
    </location>
</feature>
<dbReference type="Pfam" id="PF22073">
    <property type="entry name" value="Cep192_D4"/>
    <property type="match status" value="1"/>
</dbReference>
<reference evidence="7 8" key="1">
    <citation type="submission" date="2024-11" db="EMBL/GenBank/DDBJ databases">
        <title>Chromosome-level genome assembly of the freshwater bivalve Anodonta woodiana.</title>
        <authorList>
            <person name="Chen X."/>
        </authorList>
    </citation>
    <scope>NUCLEOTIDE SEQUENCE [LARGE SCALE GENOMIC DNA]</scope>
    <source>
        <strain evidence="7">MN2024</strain>
        <tissue evidence="7">Gills</tissue>
    </source>
</reference>
<feature type="region of interest" description="Disordered" evidence="1">
    <location>
        <begin position="26"/>
        <end position="98"/>
    </location>
</feature>
<feature type="region of interest" description="Disordered" evidence="1">
    <location>
        <begin position="2125"/>
        <end position="2176"/>
    </location>
</feature>
<dbReference type="Pfam" id="PF22060">
    <property type="entry name" value="Cep192_D1"/>
    <property type="match status" value="1"/>
</dbReference>
<feature type="domain" description="Cep192-like" evidence="4">
    <location>
        <begin position="1748"/>
        <end position="1847"/>
    </location>
</feature>
<feature type="domain" description="Cep192-like" evidence="6">
    <location>
        <begin position="1979"/>
        <end position="2080"/>
    </location>
</feature>
<dbReference type="PANTHER" id="PTHR16029">
    <property type="entry name" value="CENTROSOMAL PROTEIN OF 192 KDA"/>
    <property type="match status" value="1"/>
</dbReference>
<feature type="compositionally biased region" description="Polar residues" evidence="1">
    <location>
        <begin position="510"/>
        <end position="520"/>
    </location>
</feature>
<feature type="region of interest" description="Disordered" evidence="1">
    <location>
        <begin position="199"/>
        <end position="238"/>
    </location>
</feature>
<feature type="compositionally biased region" description="Basic and acidic residues" evidence="1">
    <location>
        <begin position="1339"/>
        <end position="1351"/>
    </location>
</feature>
<dbReference type="Pfam" id="PF22064">
    <property type="entry name" value="Cep192_D2"/>
    <property type="match status" value="1"/>
</dbReference>
<feature type="domain" description="Cep192-like" evidence="3">
    <location>
        <begin position="1591"/>
        <end position="1745"/>
    </location>
</feature>
<feature type="region of interest" description="Disordered" evidence="1">
    <location>
        <begin position="870"/>
        <end position="889"/>
    </location>
</feature>
<feature type="compositionally biased region" description="Basic and acidic residues" evidence="1">
    <location>
        <begin position="522"/>
        <end position="545"/>
    </location>
</feature>
<feature type="region of interest" description="Disordered" evidence="1">
    <location>
        <begin position="1324"/>
        <end position="1361"/>
    </location>
</feature>
<feature type="region of interest" description="Disordered" evidence="1">
    <location>
        <begin position="464"/>
        <end position="563"/>
    </location>
</feature>
<dbReference type="InterPro" id="IPR013783">
    <property type="entry name" value="Ig-like_fold"/>
</dbReference>
<dbReference type="InterPro" id="IPR039103">
    <property type="entry name" value="Spd-2/CEP192"/>
</dbReference>
<evidence type="ECO:0000256" key="1">
    <source>
        <dbReference type="SAM" id="MobiDB-lite"/>
    </source>
</evidence>
<name>A0ABD3VRE5_SINWO</name>
<feature type="domain" description="Cep192/Spd-2-like" evidence="5">
    <location>
        <begin position="1856"/>
        <end position="1966"/>
    </location>
</feature>
<feature type="region of interest" description="Disordered" evidence="1">
    <location>
        <begin position="1442"/>
        <end position="1466"/>
    </location>
</feature>
<feature type="compositionally biased region" description="Polar residues" evidence="1">
    <location>
        <begin position="748"/>
        <end position="782"/>
    </location>
</feature>
<dbReference type="InterPro" id="IPR054089">
    <property type="entry name" value="Cep192-like_D3"/>
</dbReference>
<dbReference type="Pfam" id="PF22074">
    <property type="entry name" value="Cep192_D5"/>
    <property type="match status" value="1"/>
</dbReference>
<feature type="compositionally biased region" description="Polar residues" evidence="1">
    <location>
        <begin position="648"/>
        <end position="658"/>
    </location>
</feature>
<feature type="compositionally biased region" description="Polar residues" evidence="1">
    <location>
        <begin position="1444"/>
        <end position="1459"/>
    </location>
</feature>
<evidence type="ECO:0000259" key="6">
    <source>
        <dbReference type="Pfam" id="PF22074"/>
    </source>
</evidence>
<feature type="non-terminal residue" evidence="7">
    <location>
        <position position="2242"/>
    </location>
</feature>
<feature type="compositionally biased region" description="Polar residues" evidence="1">
    <location>
        <begin position="464"/>
        <end position="476"/>
    </location>
</feature>
<feature type="region of interest" description="Disordered" evidence="1">
    <location>
        <begin position="270"/>
        <end position="366"/>
    </location>
</feature>
<evidence type="ECO:0000259" key="3">
    <source>
        <dbReference type="Pfam" id="PF22064"/>
    </source>
</evidence>
<evidence type="ECO:0000313" key="7">
    <source>
        <dbReference type="EMBL" id="KAL3863258.1"/>
    </source>
</evidence>
<keyword evidence="8" id="KW-1185">Reference proteome</keyword>
<feature type="region of interest" description="Disordered" evidence="1">
    <location>
        <begin position="1216"/>
        <end position="1253"/>
    </location>
</feature>
<dbReference type="InterPro" id="IPR054086">
    <property type="entry name" value="Cep192-like_D2"/>
</dbReference>
<feature type="region of interest" description="Disordered" evidence="1">
    <location>
        <begin position="692"/>
        <end position="828"/>
    </location>
</feature>
<feature type="region of interest" description="Disordered" evidence="1">
    <location>
        <begin position="957"/>
        <end position="984"/>
    </location>
</feature>
<feature type="region of interest" description="Disordered" evidence="1">
    <location>
        <begin position="999"/>
        <end position="1022"/>
    </location>
</feature>
<gene>
    <name evidence="7" type="ORF">ACJMK2_005023</name>
</gene>
<accession>A0ABD3VRE5</accession>
<dbReference type="Proteomes" id="UP001634394">
    <property type="component" value="Unassembled WGS sequence"/>
</dbReference>
<comment type="caution">
    <text evidence="7">The sequence shown here is derived from an EMBL/GenBank/DDBJ whole genome shotgun (WGS) entry which is preliminary data.</text>
</comment>
<dbReference type="EMBL" id="JBJQND010000010">
    <property type="protein sequence ID" value="KAL3863258.1"/>
    <property type="molecule type" value="Genomic_DNA"/>
</dbReference>
<feature type="domain" description="Cep192-like" evidence="2">
    <location>
        <begin position="1473"/>
        <end position="1589"/>
    </location>
</feature>
<feature type="compositionally biased region" description="Polar residues" evidence="1">
    <location>
        <begin position="932"/>
        <end position="942"/>
    </location>
</feature>
<feature type="region of interest" description="Disordered" evidence="1">
    <location>
        <begin position="606"/>
        <end position="676"/>
    </location>
</feature>
<feature type="region of interest" description="Disordered" evidence="1">
    <location>
        <begin position="125"/>
        <end position="148"/>
    </location>
</feature>
<evidence type="ECO:0000259" key="2">
    <source>
        <dbReference type="Pfam" id="PF22060"/>
    </source>
</evidence>
<protein>
    <recommendedName>
        <fullName evidence="9">Centrosomal protein of 192 kDa</fullName>
    </recommendedName>
</protein>
<evidence type="ECO:0000259" key="5">
    <source>
        <dbReference type="Pfam" id="PF22073"/>
    </source>
</evidence>